<reference evidence="2 3" key="1">
    <citation type="submission" date="2021-04" db="EMBL/GenBank/DDBJ databases">
        <authorList>
            <person name="Rodrigo-Torres L."/>
            <person name="Arahal R. D."/>
            <person name="Lucena T."/>
        </authorList>
    </citation>
    <scope>NUCLEOTIDE SEQUENCE [LARGE SCALE GENOMIC DNA]</scope>
    <source>
        <strain evidence="2 3">CECT 9623</strain>
    </source>
</reference>
<name>A0ABN7R7K5_9BACT</name>
<evidence type="ECO:0000313" key="2">
    <source>
        <dbReference type="EMBL" id="CAG5068387.1"/>
    </source>
</evidence>
<dbReference type="EMBL" id="CAJRAU010000001">
    <property type="protein sequence ID" value="CAG5068387.1"/>
    <property type="molecule type" value="Genomic_DNA"/>
</dbReference>
<dbReference type="InterPro" id="IPR040824">
    <property type="entry name" value="LPD3"/>
</dbReference>
<feature type="domain" description="Large polyvalent protein-associated" evidence="1">
    <location>
        <begin position="19"/>
        <end position="126"/>
    </location>
</feature>
<organism evidence="2 3">
    <name type="scientific">Dyadobacter linearis</name>
    <dbReference type="NCBI Taxonomy" id="2823330"/>
    <lineage>
        <taxon>Bacteria</taxon>
        <taxon>Pseudomonadati</taxon>
        <taxon>Bacteroidota</taxon>
        <taxon>Cytophagia</taxon>
        <taxon>Cytophagales</taxon>
        <taxon>Spirosomataceae</taxon>
        <taxon>Dyadobacter</taxon>
    </lineage>
</organism>
<evidence type="ECO:0000259" key="1">
    <source>
        <dbReference type="Pfam" id="PF18798"/>
    </source>
</evidence>
<dbReference type="Proteomes" id="UP000679725">
    <property type="component" value="Unassembled WGS sequence"/>
</dbReference>
<accession>A0ABN7R7K5</accession>
<proteinExistence type="predicted"/>
<comment type="caution">
    <text evidence="2">The sequence shown here is derived from an EMBL/GenBank/DDBJ whole genome shotgun (WGS) entry which is preliminary data.</text>
</comment>
<dbReference type="Pfam" id="PF18798">
    <property type="entry name" value="LPD3"/>
    <property type="match status" value="1"/>
</dbReference>
<keyword evidence="3" id="KW-1185">Reference proteome</keyword>
<gene>
    <name evidence="2" type="ORF">DYBT9623_01117</name>
</gene>
<sequence>MGFSFFTFGYTYTTLLMELNQLRKLARERAKNELVGKNVGIYRPELGGEIRFSISGIKECINQPFHQYVDKVKLIIDGLEESLANAEYLGYTESQTHFKPHVKGYYYFKTEIGGIPAYFNIQLTLQNKFFLYSITENIHEGFIKKNT</sequence>
<protein>
    <recommendedName>
        <fullName evidence="1">Large polyvalent protein-associated domain-containing protein</fullName>
    </recommendedName>
</protein>
<evidence type="ECO:0000313" key="3">
    <source>
        <dbReference type="Proteomes" id="UP000679725"/>
    </source>
</evidence>